<dbReference type="CDD" id="cd06260">
    <property type="entry name" value="DUF820-like"/>
    <property type="match status" value="1"/>
</dbReference>
<dbReference type="SUPFAM" id="SSF52980">
    <property type="entry name" value="Restriction endonuclease-like"/>
    <property type="match status" value="1"/>
</dbReference>
<dbReference type="InterPro" id="IPR011335">
    <property type="entry name" value="Restrct_endonuc-II-like"/>
</dbReference>
<dbReference type="InterPro" id="IPR008538">
    <property type="entry name" value="Uma2"/>
</dbReference>
<proteinExistence type="predicted"/>
<evidence type="ECO:0000313" key="2">
    <source>
        <dbReference type="EMBL" id="KAK9820124.1"/>
    </source>
</evidence>
<gene>
    <name evidence="2" type="ORF">WJX72_006356</name>
</gene>
<dbReference type="Gene3D" id="3.90.1570.10">
    <property type="entry name" value="tt1808, chain A"/>
    <property type="match status" value="1"/>
</dbReference>
<dbReference type="GO" id="GO:0006281">
    <property type="term" value="P:DNA repair"/>
    <property type="evidence" value="ECO:0007669"/>
    <property type="project" value="UniProtKB-ARBA"/>
</dbReference>
<protein>
    <recommendedName>
        <fullName evidence="1">Putative restriction endonuclease domain-containing protein</fullName>
    </recommendedName>
</protein>
<name>A0AAW1QFE7_9CHLO</name>
<evidence type="ECO:0000313" key="3">
    <source>
        <dbReference type="Proteomes" id="UP001489004"/>
    </source>
</evidence>
<dbReference type="AlphaFoldDB" id="A0AAW1QFE7"/>
<dbReference type="Proteomes" id="UP001489004">
    <property type="component" value="Unassembled WGS sequence"/>
</dbReference>
<dbReference type="InterPro" id="IPR012296">
    <property type="entry name" value="Nuclease_put_TT1808"/>
</dbReference>
<evidence type="ECO:0000259" key="1">
    <source>
        <dbReference type="Pfam" id="PF05685"/>
    </source>
</evidence>
<accession>A0AAW1QFE7</accession>
<comment type="caution">
    <text evidence="2">The sequence shown here is derived from an EMBL/GenBank/DDBJ whole genome shotgun (WGS) entry which is preliminary data.</text>
</comment>
<reference evidence="2 3" key="1">
    <citation type="journal article" date="2024" name="Nat. Commun.">
        <title>Phylogenomics reveals the evolutionary origins of lichenization in chlorophyte algae.</title>
        <authorList>
            <person name="Puginier C."/>
            <person name="Libourel C."/>
            <person name="Otte J."/>
            <person name="Skaloud P."/>
            <person name="Haon M."/>
            <person name="Grisel S."/>
            <person name="Petersen M."/>
            <person name="Berrin J.G."/>
            <person name="Delaux P.M."/>
            <person name="Dal Grande F."/>
            <person name="Keller J."/>
        </authorList>
    </citation>
    <scope>NUCLEOTIDE SEQUENCE [LARGE SCALE GENOMIC DNA]</scope>
    <source>
        <strain evidence="2 3">SAG 2043</strain>
    </source>
</reference>
<dbReference type="EMBL" id="JALJOR010000003">
    <property type="protein sequence ID" value="KAK9820124.1"/>
    <property type="molecule type" value="Genomic_DNA"/>
</dbReference>
<dbReference type="Pfam" id="PF05685">
    <property type="entry name" value="Uma2"/>
    <property type="match status" value="1"/>
</dbReference>
<keyword evidence="3" id="KW-1185">Reference proteome</keyword>
<sequence length="116" mass="12755">MAFGLAGGERMASHWEVIYDQKVFYDPTNRLQHDLAGWKRSADGTAGPTASPQTDVETHIQPDLAVETLSPGTQNDDLPGGRKWIALEAHGVPHYWIIHPAEGWIAVYAHTNPRGS</sequence>
<organism evidence="2 3">
    <name type="scientific">[Myrmecia] bisecta</name>
    <dbReference type="NCBI Taxonomy" id="41462"/>
    <lineage>
        <taxon>Eukaryota</taxon>
        <taxon>Viridiplantae</taxon>
        <taxon>Chlorophyta</taxon>
        <taxon>core chlorophytes</taxon>
        <taxon>Trebouxiophyceae</taxon>
        <taxon>Trebouxiales</taxon>
        <taxon>Trebouxiaceae</taxon>
        <taxon>Myrmecia</taxon>
    </lineage>
</organism>
<feature type="domain" description="Putative restriction endonuclease" evidence="1">
    <location>
        <begin position="50"/>
        <end position="110"/>
    </location>
</feature>